<dbReference type="Pfam" id="PF01520">
    <property type="entry name" value="Amidase_3"/>
    <property type="match status" value="1"/>
</dbReference>
<dbReference type="Gene3D" id="2.30.30.40">
    <property type="entry name" value="SH3 Domains"/>
    <property type="match status" value="1"/>
</dbReference>
<comment type="caution">
    <text evidence="4">The sequence shown here is derived from an EMBL/GenBank/DDBJ whole genome shotgun (WGS) entry which is preliminary data.</text>
</comment>
<dbReference type="InterPro" id="IPR002508">
    <property type="entry name" value="MurNAc-LAA_cat"/>
</dbReference>
<dbReference type="InterPro" id="IPR003646">
    <property type="entry name" value="SH3-like_bac-type"/>
</dbReference>
<reference evidence="4 5" key="1">
    <citation type="submission" date="2021-03" db="EMBL/GenBank/DDBJ databases">
        <title>Genomic Encyclopedia of Type Strains, Phase IV (KMG-IV): sequencing the most valuable type-strain genomes for metagenomic binning, comparative biology and taxonomic classification.</title>
        <authorList>
            <person name="Goeker M."/>
        </authorList>
    </citation>
    <scope>NUCLEOTIDE SEQUENCE [LARGE SCALE GENOMIC DNA]</scope>
    <source>
        <strain evidence="4 5">DSM 24004</strain>
    </source>
</reference>
<dbReference type="SUPFAM" id="SSF53187">
    <property type="entry name" value="Zn-dependent exopeptidases"/>
    <property type="match status" value="1"/>
</dbReference>
<evidence type="ECO:0000259" key="3">
    <source>
        <dbReference type="PROSITE" id="PS51781"/>
    </source>
</evidence>
<proteinExistence type="predicted"/>
<dbReference type="EMBL" id="JAGGKS010000002">
    <property type="protein sequence ID" value="MBP1924933.1"/>
    <property type="molecule type" value="Genomic_DNA"/>
</dbReference>
<dbReference type="Proteomes" id="UP001519342">
    <property type="component" value="Unassembled WGS sequence"/>
</dbReference>
<evidence type="ECO:0000256" key="1">
    <source>
        <dbReference type="ARBA" id="ARBA00022801"/>
    </source>
</evidence>
<sequence length="250" mass="27362">MPTIYLSPSTQQFNEYVNGGNEEQYMNLIADAMVPYLQSVGIEFTRNTPDMTAGSSIRQSNAGNYDFHLAIHSNASGEGQAGQNRGVVVFYYPGSSNGKRAAEIMAQNFRNIYPNPELVQTLPTTTLGEVSRTKAPSSLIEVAYHDNVEDATWIKNNVDLIAQALVQSLVEYFNMQSNIPQNGIQQPRRMGTVTLQSGYLNIRSGPSLNSPVIAMAPNGSTLTILGQSGDWYNVDYNGTIGYVSANYIVE</sequence>
<keyword evidence="2" id="KW-0961">Cell wall biogenesis/degradation</keyword>
<dbReference type="CDD" id="cd02696">
    <property type="entry name" value="MurNAc-LAA"/>
    <property type="match status" value="1"/>
</dbReference>
<accession>A0ABS4GB69</accession>
<dbReference type="RefSeq" id="WP_209510691.1">
    <property type="nucleotide sequence ID" value="NZ_JAGGKS010000002.1"/>
</dbReference>
<dbReference type="PANTHER" id="PTHR34408:SF1">
    <property type="entry name" value="GLYCOSYL HYDROLASE FAMILY 19 DOMAIN-CONTAINING PROTEIN HI_1415"/>
    <property type="match status" value="1"/>
</dbReference>
<keyword evidence="5" id="KW-1185">Reference proteome</keyword>
<gene>
    <name evidence="4" type="ORF">J2Z76_000790</name>
</gene>
<evidence type="ECO:0000256" key="2">
    <source>
        <dbReference type="ARBA" id="ARBA00023316"/>
    </source>
</evidence>
<dbReference type="SMART" id="SM00287">
    <property type="entry name" value="SH3b"/>
    <property type="match status" value="1"/>
</dbReference>
<dbReference type="GO" id="GO:0008745">
    <property type="term" value="F:N-acetylmuramoyl-L-alanine amidase activity"/>
    <property type="evidence" value="ECO:0007669"/>
    <property type="project" value="UniProtKB-EC"/>
</dbReference>
<organism evidence="4 5">
    <name type="scientific">Sedimentibacter acidaminivorans</name>
    <dbReference type="NCBI Taxonomy" id="913099"/>
    <lineage>
        <taxon>Bacteria</taxon>
        <taxon>Bacillati</taxon>
        <taxon>Bacillota</taxon>
        <taxon>Tissierellia</taxon>
        <taxon>Sedimentibacter</taxon>
    </lineage>
</organism>
<feature type="domain" description="SH3b" evidence="3">
    <location>
        <begin position="188"/>
        <end position="250"/>
    </location>
</feature>
<dbReference type="SMART" id="SM00646">
    <property type="entry name" value="Ami_3"/>
    <property type="match status" value="1"/>
</dbReference>
<dbReference type="PROSITE" id="PS51781">
    <property type="entry name" value="SH3B"/>
    <property type="match status" value="1"/>
</dbReference>
<evidence type="ECO:0000313" key="5">
    <source>
        <dbReference type="Proteomes" id="UP001519342"/>
    </source>
</evidence>
<dbReference type="PANTHER" id="PTHR34408">
    <property type="entry name" value="FAMILY PROTEIN, PUTATIVE-RELATED"/>
    <property type="match status" value="1"/>
</dbReference>
<protein>
    <submittedName>
        <fullName evidence="4">N-acetylmuramoyl-L-alanine amidase</fullName>
        <ecNumber evidence="4">3.5.1.28</ecNumber>
    </submittedName>
</protein>
<keyword evidence="1 4" id="KW-0378">Hydrolase</keyword>
<name>A0ABS4GB69_9FIRM</name>
<dbReference type="Gene3D" id="3.40.630.40">
    <property type="entry name" value="Zn-dependent exopeptidases"/>
    <property type="match status" value="1"/>
</dbReference>
<dbReference type="Pfam" id="PF08239">
    <property type="entry name" value="SH3_3"/>
    <property type="match status" value="1"/>
</dbReference>
<evidence type="ECO:0000313" key="4">
    <source>
        <dbReference type="EMBL" id="MBP1924933.1"/>
    </source>
</evidence>
<dbReference type="InterPro" id="IPR052354">
    <property type="entry name" value="Cell_Wall_Dynamics_Protein"/>
</dbReference>
<dbReference type="EC" id="3.5.1.28" evidence="4"/>